<name>A0A4V2XVH0_9ACTN</name>
<protein>
    <recommendedName>
        <fullName evidence="3">Hydrogenase maturation nickel metallochaperone HypA</fullName>
    </recommendedName>
</protein>
<dbReference type="InterPro" id="IPR045423">
    <property type="entry name" value="DUF6510"/>
</dbReference>
<dbReference type="RefSeq" id="WP_131989007.1">
    <property type="nucleotide sequence ID" value="NZ_SMKL01000146.1"/>
</dbReference>
<sequence length="91" mass="9686">MTNAYEYEDGNALAGPLSELFAVDVTTATGRCVSCGDTGRVADLRVYVNAPGYVARCPGCDHVMLRLVRSPDAAWLDLQGTLSLRVPMPPG</sequence>
<organism evidence="1 2">
    <name type="scientific">Jiangella ureilytica</name>
    <dbReference type="NCBI Taxonomy" id="2530374"/>
    <lineage>
        <taxon>Bacteria</taxon>
        <taxon>Bacillati</taxon>
        <taxon>Actinomycetota</taxon>
        <taxon>Actinomycetes</taxon>
        <taxon>Jiangellales</taxon>
        <taxon>Jiangellaceae</taxon>
        <taxon>Jiangella</taxon>
    </lineage>
</organism>
<reference evidence="1 2" key="1">
    <citation type="submission" date="2019-02" db="EMBL/GenBank/DDBJ databases">
        <title>Draft genome sequences of novel Actinobacteria.</title>
        <authorList>
            <person name="Sahin N."/>
            <person name="Ay H."/>
            <person name="Saygin H."/>
        </authorList>
    </citation>
    <scope>NUCLEOTIDE SEQUENCE [LARGE SCALE GENOMIC DNA]</scope>
    <source>
        <strain evidence="1 2">KC603</strain>
    </source>
</reference>
<dbReference type="AlphaFoldDB" id="A0A4V2XVH0"/>
<proteinExistence type="predicted"/>
<evidence type="ECO:0000313" key="1">
    <source>
        <dbReference type="EMBL" id="TDC45335.1"/>
    </source>
</evidence>
<accession>A0A4V2XVH0</accession>
<keyword evidence="2" id="KW-1185">Reference proteome</keyword>
<dbReference type="Proteomes" id="UP000295621">
    <property type="component" value="Unassembled WGS sequence"/>
</dbReference>
<evidence type="ECO:0000313" key="2">
    <source>
        <dbReference type="Proteomes" id="UP000295621"/>
    </source>
</evidence>
<comment type="caution">
    <text evidence="1">The sequence shown here is derived from an EMBL/GenBank/DDBJ whole genome shotgun (WGS) entry which is preliminary data.</text>
</comment>
<dbReference type="Pfam" id="PF20120">
    <property type="entry name" value="DUF6510"/>
    <property type="match status" value="1"/>
</dbReference>
<gene>
    <name evidence="1" type="ORF">E1212_29010</name>
</gene>
<evidence type="ECO:0008006" key="3">
    <source>
        <dbReference type="Google" id="ProtNLM"/>
    </source>
</evidence>
<dbReference type="EMBL" id="SMKL01000146">
    <property type="protein sequence ID" value="TDC45335.1"/>
    <property type="molecule type" value="Genomic_DNA"/>
</dbReference>
<dbReference type="OrthoDB" id="165401at2"/>